<dbReference type="GO" id="GO:0005615">
    <property type="term" value="C:extracellular space"/>
    <property type="evidence" value="ECO:0007669"/>
    <property type="project" value="TreeGrafter"/>
</dbReference>
<gene>
    <name evidence="2" type="ORF">EI555_000757</name>
</gene>
<feature type="chain" id="PRO_5020758310" description="Interleukin-31" evidence="1">
    <location>
        <begin position="27"/>
        <end position="153"/>
    </location>
</feature>
<feature type="signal peptide" evidence="1">
    <location>
        <begin position="1"/>
        <end position="26"/>
    </location>
</feature>
<keyword evidence="1" id="KW-0732">Signal</keyword>
<evidence type="ECO:0000313" key="3">
    <source>
        <dbReference type="Proteomes" id="UP000308365"/>
    </source>
</evidence>
<protein>
    <recommendedName>
        <fullName evidence="4">Interleukin-31</fullName>
    </recommendedName>
</protein>
<comment type="caution">
    <text evidence="2">The sequence shown here is derived from an EMBL/GenBank/DDBJ whole genome shotgun (WGS) entry which is preliminary data.</text>
</comment>
<proteinExistence type="predicted"/>
<dbReference type="GO" id="GO:0005126">
    <property type="term" value="F:cytokine receptor binding"/>
    <property type="evidence" value="ECO:0007669"/>
    <property type="project" value="TreeGrafter"/>
</dbReference>
<evidence type="ECO:0000313" key="2">
    <source>
        <dbReference type="EMBL" id="TKC50264.1"/>
    </source>
</evidence>
<dbReference type="AlphaFoldDB" id="A0A4U1FKF9"/>
<dbReference type="Pfam" id="PF15209">
    <property type="entry name" value="IL31"/>
    <property type="match status" value="1"/>
</dbReference>
<reference evidence="3" key="1">
    <citation type="journal article" date="2019" name="IScience">
        <title>Narwhal Genome Reveals Long-Term Low Genetic Diversity despite Current Large Abundance Size.</title>
        <authorList>
            <person name="Westbury M.V."/>
            <person name="Petersen B."/>
            <person name="Garde E."/>
            <person name="Heide-Jorgensen M.P."/>
            <person name="Lorenzen E.D."/>
        </authorList>
    </citation>
    <scope>NUCLEOTIDE SEQUENCE [LARGE SCALE GENOMIC DNA]</scope>
</reference>
<organism evidence="2 3">
    <name type="scientific">Monodon monoceros</name>
    <name type="common">Narwhal</name>
    <name type="synonym">Ceratodon monodon</name>
    <dbReference type="NCBI Taxonomy" id="40151"/>
    <lineage>
        <taxon>Eukaryota</taxon>
        <taxon>Metazoa</taxon>
        <taxon>Chordata</taxon>
        <taxon>Craniata</taxon>
        <taxon>Vertebrata</taxon>
        <taxon>Euteleostomi</taxon>
        <taxon>Mammalia</taxon>
        <taxon>Eutheria</taxon>
        <taxon>Laurasiatheria</taxon>
        <taxon>Artiodactyla</taxon>
        <taxon>Whippomorpha</taxon>
        <taxon>Cetacea</taxon>
        <taxon>Odontoceti</taxon>
        <taxon>Monodontidae</taxon>
        <taxon>Monodon</taxon>
    </lineage>
</organism>
<dbReference type="EMBL" id="RWIC01000091">
    <property type="protein sequence ID" value="TKC50264.1"/>
    <property type="molecule type" value="Genomic_DNA"/>
</dbReference>
<evidence type="ECO:0008006" key="4">
    <source>
        <dbReference type="Google" id="ProtNLM"/>
    </source>
</evidence>
<dbReference type="PANTHER" id="PTHR38652">
    <property type="entry name" value="INTERLEUKIN-31"/>
    <property type="match status" value="1"/>
</dbReference>
<dbReference type="InterPro" id="IPR027987">
    <property type="entry name" value="IL-31"/>
</dbReference>
<sequence>MVSHAGSARFALFLLCHSGALLSSHTAPYVLGPDKQQAIIKELRSSFEKLLNDYQQEESGVPESSQYQTPCFALNPQLPYSIDSSATLPYCRAIKPFFDNKAQVVAVIDHLSKLEFRHEPETKVSVPTDSFKCKSFIVPILKKFSECLICLSH</sequence>
<dbReference type="Proteomes" id="UP000308365">
    <property type="component" value="Unassembled WGS sequence"/>
</dbReference>
<evidence type="ECO:0000256" key="1">
    <source>
        <dbReference type="SAM" id="SignalP"/>
    </source>
</evidence>
<accession>A0A4U1FKF9</accession>
<dbReference type="GO" id="GO:0005125">
    <property type="term" value="F:cytokine activity"/>
    <property type="evidence" value="ECO:0007669"/>
    <property type="project" value="TreeGrafter"/>
</dbReference>
<name>A0A4U1FKF9_MONMO</name>
<dbReference type="PANTHER" id="PTHR38652:SF1">
    <property type="entry name" value="INTERLEUKIN-31"/>
    <property type="match status" value="1"/>
</dbReference>